<evidence type="ECO:0000313" key="2">
    <source>
        <dbReference type="Proteomes" id="UP000250140"/>
    </source>
</evidence>
<dbReference type="EMBL" id="KV749874">
    <property type="protein sequence ID" value="OCL07431.1"/>
    <property type="molecule type" value="Genomic_DNA"/>
</dbReference>
<proteinExistence type="predicted"/>
<accession>A0A8E2EZ48</accession>
<dbReference type="AlphaFoldDB" id="A0A8E2EZ48"/>
<evidence type="ECO:0000313" key="1">
    <source>
        <dbReference type="EMBL" id="OCL07431.1"/>
    </source>
</evidence>
<keyword evidence="2" id="KW-1185">Reference proteome</keyword>
<name>A0A8E2EZ48_9PEZI</name>
<gene>
    <name evidence="1" type="ORF">AOQ84DRAFT_58964</name>
</gene>
<dbReference type="Proteomes" id="UP000250140">
    <property type="component" value="Unassembled WGS sequence"/>
</dbReference>
<sequence>MQLYHDGRTKHAYGLIQLTRAITVQAKDDHKLTRATTDDDPQPCGSVSVSLLLAAAWRRLKESSKSPATCNVMDKLKGLMEKILDTDDFINAVFALPIYYAMALNLESRESSDTKNDLSTNHWDRPDSAISIPSILNLPHINASCLSEPFSGISCSDSFSSLSHSDIRSDSFSNLSYSDICASVSSSLSLRTPSLERQFPCGPGRPINLWSFIE</sequence>
<organism evidence="1 2">
    <name type="scientific">Glonium stellatum</name>
    <dbReference type="NCBI Taxonomy" id="574774"/>
    <lineage>
        <taxon>Eukaryota</taxon>
        <taxon>Fungi</taxon>
        <taxon>Dikarya</taxon>
        <taxon>Ascomycota</taxon>
        <taxon>Pezizomycotina</taxon>
        <taxon>Dothideomycetes</taxon>
        <taxon>Pleosporomycetidae</taxon>
        <taxon>Gloniales</taxon>
        <taxon>Gloniaceae</taxon>
        <taxon>Glonium</taxon>
    </lineage>
</organism>
<protein>
    <submittedName>
        <fullName evidence="1">Uncharacterized protein</fullName>
    </submittedName>
</protein>
<reference evidence="1 2" key="1">
    <citation type="journal article" date="2016" name="Nat. Commun.">
        <title>Ectomycorrhizal ecology is imprinted in the genome of the dominant symbiotic fungus Cenococcum geophilum.</title>
        <authorList>
            <consortium name="DOE Joint Genome Institute"/>
            <person name="Peter M."/>
            <person name="Kohler A."/>
            <person name="Ohm R.A."/>
            <person name="Kuo A."/>
            <person name="Krutzmann J."/>
            <person name="Morin E."/>
            <person name="Arend M."/>
            <person name="Barry K.W."/>
            <person name="Binder M."/>
            <person name="Choi C."/>
            <person name="Clum A."/>
            <person name="Copeland A."/>
            <person name="Grisel N."/>
            <person name="Haridas S."/>
            <person name="Kipfer T."/>
            <person name="LaButti K."/>
            <person name="Lindquist E."/>
            <person name="Lipzen A."/>
            <person name="Maire R."/>
            <person name="Meier B."/>
            <person name="Mihaltcheva S."/>
            <person name="Molinier V."/>
            <person name="Murat C."/>
            <person name="Poggeler S."/>
            <person name="Quandt C.A."/>
            <person name="Sperisen C."/>
            <person name="Tritt A."/>
            <person name="Tisserant E."/>
            <person name="Crous P.W."/>
            <person name="Henrissat B."/>
            <person name="Nehls U."/>
            <person name="Egli S."/>
            <person name="Spatafora J.W."/>
            <person name="Grigoriev I.V."/>
            <person name="Martin F.M."/>
        </authorList>
    </citation>
    <scope>NUCLEOTIDE SEQUENCE [LARGE SCALE GENOMIC DNA]</scope>
    <source>
        <strain evidence="1 2">CBS 207.34</strain>
    </source>
</reference>